<accession>A0A9X4KUL0</accession>
<feature type="domain" description="Peptidase M56" evidence="2">
    <location>
        <begin position="7"/>
        <end position="273"/>
    </location>
</feature>
<dbReference type="InterPro" id="IPR008756">
    <property type="entry name" value="Peptidase_M56"/>
</dbReference>
<protein>
    <submittedName>
        <fullName evidence="3">M56 family metallopeptidase</fullName>
    </submittedName>
</protein>
<keyword evidence="1" id="KW-1133">Transmembrane helix</keyword>
<keyword evidence="1" id="KW-0472">Membrane</keyword>
<keyword evidence="1" id="KW-0812">Transmembrane</keyword>
<evidence type="ECO:0000313" key="3">
    <source>
        <dbReference type="EMBL" id="MDG0810556.1"/>
    </source>
</evidence>
<dbReference type="RefSeq" id="WP_277532447.1">
    <property type="nucleotide sequence ID" value="NZ_JAPDIA010000003.1"/>
</dbReference>
<sequence>MNAMLETLFTLAVAGSVVAAFLVVLRQVPVGLFPARWRYRLQKLAISFYLLPFAVAISRLVPLMGAHATTAQDSSSLSSAGATIAGSLLSGRTLPAVAAIVILGLWAIGAIGFAARQLYDYRAFAKALTRTRTALPERGEAALRLVQVKKELGLKSDVALAVSPIVRSPVLVGIRRPVIYFPPALAADVDLDMVLRHECVHLKRKDLWVKAFALAAGAVHWYNPLVHLLRKEIQIWSELSCDEEVVIGMSHSERKRYGSTLLNVMAGSGEFAGAVQRLLVRRRQAA</sequence>
<dbReference type="AlphaFoldDB" id="A0A9X4KUL0"/>
<reference evidence="3" key="1">
    <citation type="submission" date="2022-10" db="EMBL/GenBank/DDBJ databases">
        <title>Comparative genomic analysis of Cohnella hashimotonis sp. nov., isolated from the International Space Station.</title>
        <authorList>
            <person name="Simpson A."/>
            <person name="Venkateswaran K."/>
        </authorList>
    </citation>
    <scope>NUCLEOTIDE SEQUENCE</scope>
    <source>
        <strain evidence="3">DSM 28161</strain>
    </source>
</reference>
<dbReference type="Proteomes" id="UP001153404">
    <property type="component" value="Unassembled WGS sequence"/>
</dbReference>
<proteinExistence type="predicted"/>
<feature type="transmembrane region" description="Helical" evidence="1">
    <location>
        <begin position="96"/>
        <end position="115"/>
    </location>
</feature>
<feature type="transmembrane region" description="Helical" evidence="1">
    <location>
        <begin position="46"/>
        <end position="68"/>
    </location>
</feature>
<dbReference type="CDD" id="cd07341">
    <property type="entry name" value="M56_BlaR1_MecR1_like"/>
    <property type="match status" value="1"/>
</dbReference>
<evidence type="ECO:0000259" key="2">
    <source>
        <dbReference type="Pfam" id="PF05569"/>
    </source>
</evidence>
<dbReference type="PANTHER" id="PTHR34978">
    <property type="entry name" value="POSSIBLE SENSOR-TRANSDUCER PROTEIN BLAR"/>
    <property type="match status" value="1"/>
</dbReference>
<dbReference type="EMBL" id="JAPDIA010000003">
    <property type="protein sequence ID" value="MDG0810556.1"/>
    <property type="molecule type" value="Genomic_DNA"/>
</dbReference>
<feature type="transmembrane region" description="Helical" evidence="1">
    <location>
        <begin position="6"/>
        <end position="25"/>
    </location>
</feature>
<organism evidence="3 4">
    <name type="scientific">Cohnella rhizosphaerae</name>
    <dbReference type="NCBI Taxonomy" id="1457232"/>
    <lineage>
        <taxon>Bacteria</taxon>
        <taxon>Bacillati</taxon>
        <taxon>Bacillota</taxon>
        <taxon>Bacilli</taxon>
        <taxon>Bacillales</taxon>
        <taxon>Paenibacillaceae</taxon>
        <taxon>Cohnella</taxon>
    </lineage>
</organism>
<comment type="caution">
    <text evidence="3">The sequence shown here is derived from an EMBL/GenBank/DDBJ whole genome shotgun (WGS) entry which is preliminary data.</text>
</comment>
<evidence type="ECO:0000256" key="1">
    <source>
        <dbReference type="SAM" id="Phobius"/>
    </source>
</evidence>
<gene>
    <name evidence="3" type="ORF">OMP40_15205</name>
</gene>
<evidence type="ECO:0000313" key="4">
    <source>
        <dbReference type="Proteomes" id="UP001153404"/>
    </source>
</evidence>
<keyword evidence="4" id="KW-1185">Reference proteome</keyword>
<name>A0A9X4KUL0_9BACL</name>
<dbReference type="Pfam" id="PF05569">
    <property type="entry name" value="Peptidase_M56"/>
    <property type="match status" value="1"/>
</dbReference>
<dbReference type="PANTHER" id="PTHR34978:SF3">
    <property type="entry name" value="SLR0241 PROTEIN"/>
    <property type="match status" value="1"/>
</dbReference>
<dbReference type="InterPro" id="IPR052173">
    <property type="entry name" value="Beta-lactam_resp_regulator"/>
</dbReference>